<sequence>MPSESHWTEDEAEALADDDVAIGDGLNALLPSPSADGADPASGALFTVTNPSGTLSATAALGGRLEQVDVRDVSRFDEARLADEILELAALAKEKAQAAQHEVIVELMRRLGHDRAGMSAFLTYSIGLPSFDVVSQRLAAAFAARRASDDD</sequence>
<evidence type="ECO:0000313" key="1">
    <source>
        <dbReference type="EMBL" id="KMO82894.1"/>
    </source>
</evidence>
<protein>
    <submittedName>
        <fullName evidence="1">ESX-1 secretion-associated protein EspD</fullName>
    </submittedName>
</protein>
<dbReference type="Proteomes" id="UP000036513">
    <property type="component" value="Unassembled WGS sequence"/>
</dbReference>
<dbReference type="STRING" id="37916.MCHLDSM_00776"/>
<accession>A0A0J6WJW0</accession>
<name>A0A0J6WJW0_9MYCO</name>
<gene>
    <name evidence="1" type="primary">espD_1</name>
    <name evidence="1" type="ORF">MCHLDSM_00776</name>
</gene>
<dbReference type="SMR" id="A0A0J6WJW0"/>
<organism evidence="1 2">
    <name type="scientific">Mycolicibacterium chlorophenolicum</name>
    <dbReference type="NCBI Taxonomy" id="37916"/>
    <lineage>
        <taxon>Bacteria</taxon>
        <taxon>Bacillati</taxon>
        <taxon>Actinomycetota</taxon>
        <taxon>Actinomycetes</taxon>
        <taxon>Mycobacteriales</taxon>
        <taxon>Mycobacteriaceae</taxon>
        <taxon>Mycolicibacterium</taxon>
    </lineage>
</organism>
<keyword evidence="2" id="KW-1185">Reference proteome</keyword>
<dbReference type="RefSeq" id="WP_131722589.1">
    <property type="nucleotide sequence ID" value="NZ_JYNL01000008.1"/>
</dbReference>
<reference evidence="1 2" key="1">
    <citation type="journal article" date="2015" name="Genome Biol. Evol.">
        <title>Characterization of Three Mycobacterium spp. with Potential Use in Bioremediation by Genome Sequencing and Comparative Genomics.</title>
        <authorList>
            <person name="Das S."/>
            <person name="Pettersson B.M."/>
            <person name="Behra P.R."/>
            <person name="Ramesh M."/>
            <person name="Dasgupta S."/>
            <person name="Bhattacharya A."/>
            <person name="Kirsebom L.A."/>
        </authorList>
    </citation>
    <scope>NUCLEOTIDE SEQUENCE [LARGE SCALE GENOMIC DNA]</scope>
    <source>
        <strain evidence="1 2">DSM 43826</strain>
    </source>
</reference>
<proteinExistence type="predicted"/>
<dbReference type="AlphaFoldDB" id="A0A0J6WJW0"/>
<dbReference type="PATRIC" id="fig|37916.4.peg.832"/>
<evidence type="ECO:0000313" key="2">
    <source>
        <dbReference type="Proteomes" id="UP000036513"/>
    </source>
</evidence>
<dbReference type="EMBL" id="JYNL01000008">
    <property type="protein sequence ID" value="KMO82894.1"/>
    <property type="molecule type" value="Genomic_DNA"/>
</dbReference>
<comment type="caution">
    <text evidence="1">The sequence shown here is derived from an EMBL/GenBank/DDBJ whole genome shotgun (WGS) entry which is preliminary data.</text>
</comment>